<dbReference type="PROSITE" id="PS51352">
    <property type="entry name" value="THIOREDOXIN_2"/>
    <property type="match status" value="1"/>
</dbReference>
<evidence type="ECO:0000256" key="1">
    <source>
        <dbReference type="ARBA" id="ARBA00005791"/>
    </source>
</evidence>
<dbReference type="InterPro" id="IPR012336">
    <property type="entry name" value="Thioredoxin-like_fold"/>
</dbReference>
<accession>A0ABS9TKW5</accession>
<dbReference type="PANTHER" id="PTHR13887:SF55">
    <property type="entry name" value="SLR0313 PROTEIN"/>
    <property type="match status" value="1"/>
</dbReference>
<dbReference type="Pfam" id="PF13462">
    <property type="entry name" value="Thioredoxin_4"/>
    <property type="match status" value="1"/>
</dbReference>
<dbReference type="Gene3D" id="3.40.30.10">
    <property type="entry name" value="Glutaredoxin"/>
    <property type="match status" value="1"/>
</dbReference>
<keyword evidence="4" id="KW-1185">Reference proteome</keyword>
<comment type="similarity">
    <text evidence="1">Belongs to the thioredoxin family. DsbA subfamily.</text>
</comment>
<organism evidence="3 4">
    <name type="scientific">Pseudonocardia alaniniphila</name>
    <dbReference type="NCBI Taxonomy" id="75291"/>
    <lineage>
        <taxon>Bacteria</taxon>
        <taxon>Bacillati</taxon>
        <taxon>Actinomycetota</taxon>
        <taxon>Actinomycetes</taxon>
        <taxon>Pseudonocardiales</taxon>
        <taxon>Pseudonocardiaceae</taxon>
        <taxon>Pseudonocardia</taxon>
    </lineage>
</organism>
<reference evidence="3 4" key="1">
    <citation type="submission" date="2022-03" db="EMBL/GenBank/DDBJ databases">
        <title>Pseudonocardia alaer sp. nov., a novel actinomycete isolated from reed forest soil.</title>
        <authorList>
            <person name="Wang L."/>
        </authorList>
    </citation>
    <scope>NUCLEOTIDE SEQUENCE [LARGE SCALE GENOMIC DNA]</scope>
    <source>
        <strain evidence="3 4">Y-16303</strain>
    </source>
</reference>
<evidence type="ECO:0000259" key="2">
    <source>
        <dbReference type="PROSITE" id="PS51352"/>
    </source>
</evidence>
<dbReference type="InterPro" id="IPR036249">
    <property type="entry name" value="Thioredoxin-like_sf"/>
</dbReference>
<evidence type="ECO:0000313" key="4">
    <source>
        <dbReference type="Proteomes" id="UP001299970"/>
    </source>
</evidence>
<dbReference type="SUPFAM" id="SSF52833">
    <property type="entry name" value="Thioredoxin-like"/>
    <property type="match status" value="1"/>
</dbReference>
<dbReference type="RefSeq" id="WP_241039815.1">
    <property type="nucleotide sequence ID" value="NZ_BAAAJF010000021.1"/>
</dbReference>
<sequence length="171" mass="19220">MGTYDHLQGVLSVEFSLLEYGDFECPYCRSAAPVIRELRERLGERMVFGFRHFPLAEIHPFALPAALASEAAAVKGRFWPMYDRLISGDEPRLRQEDLRRYAEEIGIPPEHVVWPATQFVEDRVEADFNSGVRSGVRGTPTLFVNGKRYHGTVSVGDLLTAIEKSAGHAEK</sequence>
<dbReference type="PANTHER" id="PTHR13887">
    <property type="entry name" value="GLUTATHIONE S-TRANSFERASE KAPPA"/>
    <property type="match status" value="1"/>
</dbReference>
<comment type="caution">
    <text evidence="3">The sequence shown here is derived from an EMBL/GenBank/DDBJ whole genome shotgun (WGS) entry which is preliminary data.</text>
</comment>
<proteinExistence type="inferred from homology"/>
<name>A0ABS9TKW5_9PSEU</name>
<gene>
    <name evidence="3" type="ORF">MMF94_26015</name>
</gene>
<dbReference type="EMBL" id="JAKXMK010000024">
    <property type="protein sequence ID" value="MCH6169166.1"/>
    <property type="molecule type" value="Genomic_DNA"/>
</dbReference>
<dbReference type="CDD" id="cd02972">
    <property type="entry name" value="DsbA_family"/>
    <property type="match status" value="1"/>
</dbReference>
<protein>
    <submittedName>
        <fullName evidence="3">DsbA family protein</fullName>
    </submittedName>
</protein>
<dbReference type="Proteomes" id="UP001299970">
    <property type="component" value="Unassembled WGS sequence"/>
</dbReference>
<dbReference type="InterPro" id="IPR013766">
    <property type="entry name" value="Thioredoxin_domain"/>
</dbReference>
<feature type="domain" description="Thioredoxin" evidence="2">
    <location>
        <begin position="1"/>
        <end position="167"/>
    </location>
</feature>
<evidence type="ECO:0000313" key="3">
    <source>
        <dbReference type="EMBL" id="MCH6169166.1"/>
    </source>
</evidence>